<dbReference type="GO" id="GO:0046914">
    <property type="term" value="F:transition metal ion binding"/>
    <property type="evidence" value="ECO:0007669"/>
    <property type="project" value="InterPro"/>
</dbReference>
<dbReference type="SMART" id="SM00529">
    <property type="entry name" value="HTH_DTXR"/>
    <property type="match status" value="1"/>
</dbReference>
<dbReference type="GO" id="GO:0003700">
    <property type="term" value="F:DNA-binding transcription factor activity"/>
    <property type="evidence" value="ECO:0007669"/>
    <property type="project" value="InterPro"/>
</dbReference>
<dbReference type="Gene3D" id="1.10.60.10">
    <property type="entry name" value="Iron dependent repressor, metal binding and dimerisation domain"/>
    <property type="match status" value="1"/>
</dbReference>
<dbReference type="RefSeq" id="WP_079699621.1">
    <property type="nucleotide sequence ID" value="NZ_JADNAH010000036.1"/>
</dbReference>
<reference evidence="6 7" key="1">
    <citation type="submission" date="2019-03" db="EMBL/GenBank/DDBJ databases">
        <title>Genomic Encyclopedia of Type Strains, Phase IV (KMG-IV): sequencing the most valuable type-strain genomes for metagenomic binning, comparative biology and taxonomic classification.</title>
        <authorList>
            <person name="Goeker M."/>
        </authorList>
    </citation>
    <scope>NUCLEOTIDE SEQUENCE [LARGE SCALE GENOMIC DNA]</scope>
    <source>
        <strain evidence="6 7">DSM 100433</strain>
    </source>
</reference>
<gene>
    <name evidence="6" type="ORF">EDD78_10538</name>
</gene>
<dbReference type="InterPro" id="IPR036388">
    <property type="entry name" value="WH-like_DNA-bd_sf"/>
</dbReference>
<protein>
    <submittedName>
        <fullName evidence="6">DtxR family iron (Metal) dependent repressor</fullName>
    </submittedName>
</protein>
<organism evidence="6 7">
    <name type="scientific">Harryflintia acetispora</name>
    <dbReference type="NCBI Taxonomy" id="1849041"/>
    <lineage>
        <taxon>Bacteria</taxon>
        <taxon>Bacillati</taxon>
        <taxon>Bacillota</taxon>
        <taxon>Clostridia</taxon>
        <taxon>Eubacteriales</taxon>
        <taxon>Oscillospiraceae</taxon>
        <taxon>Harryflintia</taxon>
    </lineage>
</organism>
<dbReference type="Pfam" id="PF02742">
    <property type="entry name" value="Fe_dep_repr_C"/>
    <property type="match status" value="1"/>
</dbReference>
<dbReference type="InterPro" id="IPR022687">
    <property type="entry name" value="HTH_DTXR"/>
</dbReference>
<sequence>MGKLTVSKQDYLETILDLSSRGESVRSVDIAQAFGYSRASVSRAIKQLREDGFLQQEPYGRITLTEAGLREARLVRQRHDLLKYYLVAILGVDEETAEQDACRMEHVVSQTTLRRMEEYSARTLDGARTGTIKDKE</sequence>
<dbReference type="InterPro" id="IPR022689">
    <property type="entry name" value="Iron_dep_repressor"/>
</dbReference>
<evidence type="ECO:0000259" key="5">
    <source>
        <dbReference type="PROSITE" id="PS50944"/>
    </source>
</evidence>
<feature type="domain" description="HTH dtxR-type" evidence="5">
    <location>
        <begin position="4"/>
        <end position="65"/>
    </location>
</feature>
<evidence type="ECO:0000256" key="3">
    <source>
        <dbReference type="ARBA" id="ARBA00023125"/>
    </source>
</evidence>
<accession>A0A9X8UJA0</accession>
<evidence type="ECO:0000313" key="7">
    <source>
        <dbReference type="Proteomes" id="UP000294682"/>
    </source>
</evidence>
<dbReference type="PROSITE" id="PS50944">
    <property type="entry name" value="HTH_DTXR"/>
    <property type="match status" value="1"/>
</dbReference>
<keyword evidence="7" id="KW-1185">Reference proteome</keyword>
<dbReference type="OrthoDB" id="9794394at2"/>
<proteinExistence type="inferred from homology"/>
<comment type="caution">
    <text evidence="6">The sequence shown here is derived from an EMBL/GenBank/DDBJ whole genome shotgun (WGS) entry which is preliminary data.</text>
</comment>
<evidence type="ECO:0000256" key="4">
    <source>
        <dbReference type="ARBA" id="ARBA00023163"/>
    </source>
</evidence>
<dbReference type="Pfam" id="PF01325">
    <property type="entry name" value="Fe_dep_repress"/>
    <property type="match status" value="1"/>
</dbReference>
<dbReference type="AlphaFoldDB" id="A0A9X8UJA0"/>
<keyword evidence="2" id="KW-0805">Transcription regulation</keyword>
<dbReference type="InterPro" id="IPR050536">
    <property type="entry name" value="DtxR_MntR_Metal-Reg"/>
</dbReference>
<dbReference type="InterPro" id="IPR001367">
    <property type="entry name" value="Fe_dep_repressor"/>
</dbReference>
<evidence type="ECO:0000313" key="6">
    <source>
        <dbReference type="EMBL" id="TCL43410.1"/>
    </source>
</evidence>
<keyword evidence="3" id="KW-0238">DNA-binding</keyword>
<evidence type="ECO:0000256" key="2">
    <source>
        <dbReference type="ARBA" id="ARBA00023015"/>
    </source>
</evidence>
<dbReference type="PANTHER" id="PTHR33238:SF7">
    <property type="entry name" value="IRON-DEPENDENT TRANSCRIPTIONAL REGULATOR"/>
    <property type="match status" value="1"/>
</dbReference>
<dbReference type="PANTHER" id="PTHR33238">
    <property type="entry name" value="IRON (METAL) DEPENDENT REPRESSOR, DTXR FAMILY"/>
    <property type="match status" value="1"/>
</dbReference>
<name>A0A9X8UJA0_9FIRM</name>
<dbReference type="EMBL" id="SLUK01000005">
    <property type="protein sequence ID" value="TCL43410.1"/>
    <property type="molecule type" value="Genomic_DNA"/>
</dbReference>
<evidence type="ECO:0000256" key="1">
    <source>
        <dbReference type="ARBA" id="ARBA00007871"/>
    </source>
</evidence>
<dbReference type="SUPFAM" id="SSF46785">
    <property type="entry name" value="Winged helix' DNA-binding domain"/>
    <property type="match status" value="1"/>
</dbReference>
<keyword evidence="4" id="KW-0804">Transcription</keyword>
<comment type="similarity">
    <text evidence="1">Belongs to the DtxR/MntR family.</text>
</comment>
<dbReference type="GO" id="GO:0003677">
    <property type="term" value="F:DNA binding"/>
    <property type="evidence" value="ECO:0007669"/>
    <property type="project" value="UniProtKB-KW"/>
</dbReference>
<dbReference type="InterPro" id="IPR036421">
    <property type="entry name" value="Fe_dep_repressor_sf"/>
</dbReference>
<dbReference type="SUPFAM" id="SSF47979">
    <property type="entry name" value="Iron-dependent repressor protein, dimerization domain"/>
    <property type="match status" value="1"/>
</dbReference>
<dbReference type="GO" id="GO:0046983">
    <property type="term" value="F:protein dimerization activity"/>
    <property type="evidence" value="ECO:0007669"/>
    <property type="project" value="InterPro"/>
</dbReference>
<dbReference type="Gene3D" id="1.10.10.10">
    <property type="entry name" value="Winged helix-like DNA-binding domain superfamily/Winged helix DNA-binding domain"/>
    <property type="match status" value="1"/>
</dbReference>
<dbReference type="InterPro" id="IPR036390">
    <property type="entry name" value="WH_DNA-bd_sf"/>
</dbReference>
<dbReference type="Proteomes" id="UP000294682">
    <property type="component" value="Unassembled WGS sequence"/>
</dbReference>